<keyword evidence="1" id="KW-0677">Repeat</keyword>
<evidence type="ECO:0000256" key="3">
    <source>
        <dbReference type="PROSITE-ProRule" id="PRU00023"/>
    </source>
</evidence>
<reference evidence="4" key="1">
    <citation type="submission" date="2021-01" db="EMBL/GenBank/DDBJ databases">
        <authorList>
            <person name="Corre E."/>
            <person name="Pelletier E."/>
            <person name="Niang G."/>
            <person name="Scheremetjew M."/>
            <person name="Finn R."/>
            <person name="Kale V."/>
            <person name="Holt S."/>
            <person name="Cochrane G."/>
            <person name="Meng A."/>
            <person name="Brown T."/>
            <person name="Cohen L."/>
        </authorList>
    </citation>
    <scope>NUCLEOTIDE SEQUENCE</scope>
    <source>
        <strain evidence="4">CCMP1594</strain>
    </source>
</reference>
<proteinExistence type="predicted"/>
<evidence type="ECO:0000256" key="1">
    <source>
        <dbReference type="ARBA" id="ARBA00022737"/>
    </source>
</evidence>
<dbReference type="SUPFAM" id="SSF48403">
    <property type="entry name" value="Ankyrin repeat"/>
    <property type="match status" value="2"/>
</dbReference>
<keyword evidence="2 3" id="KW-0040">ANK repeat</keyword>
<dbReference type="SMART" id="SM00248">
    <property type="entry name" value="ANK"/>
    <property type="match status" value="11"/>
</dbReference>
<gene>
    <name evidence="4" type="ORF">EGYM00163_LOCUS48309</name>
</gene>
<dbReference type="Gene3D" id="1.25.40.20">
    <property type="entry name" value="Ankyrin repeat-containing domain"/>
    <property type="match status" value="3"/>
</dbReference>
<accession>A0A7S4GHE6</accession>
<dbReference type="PANTHER" id="PTHR24198:SF165">
    <property type="entry name" value="ANKYRIN REPEAT-CONTAINING PROTEIN-RELATED"/>
    <property type="match status" value="1"/>
</dbReference>
<dbReference type="AlphaFoldDB" id="A0A7S4GHE6"/>
<dbReference type="InterPro" id="IPR002110">
    <property type="entry name" value="Ankyrin_rpt"/>
</dbReference>
<sequence length="546" mass="60652">MQCDDFLFPEDLCTLFAEDITNHNAAFMDAVRAGDLNTAALLLKEDHVDVNSVHPLSLSQDTAMHLVCRSGDTELLGILLKHHRILVNKTNLEDMTPLHYACQEGHVGCIAALMAQPDIHVNCQAGPAHFGQSPLHLVCTQGSVEAAQLLLAHPKIDIHIRDNENWTPLHNAVWYGQVEVLSCLLSHPQVQLTSSTLGLNTVLHLACMAGNAEILNMLLQRKDVQGVLNDCNKFLYGRSGMTRRLRGGEVVGTPLHLACHEGSHQLVSSLLQQPGIDLNVVNRAQVTALAYCKDPKLVEMLLRHPGTYLHTEYNHRTVLHHAVLLQREVEVIATLLQDPRLNVNLRDHFGATALHCLSKTAYHDAKGVAQLLMRHGAEVNAVDIYGCTAMHYACCTHNHGVVEVLLQTPFIYASLLQKVDGVPPERRRCHGLIPIQVAAHHTDKQSACAILQYMGIEAPSGANWKMFCGQIDDASMRVHLRHYAYTWVKTFLLVMSRREDYVREITILLLQYTAIGKLLAAFSMRPRGPVLAPQTLSDEDTDTDEE</sequence>
<dbReference type="PRINTS" id="PR01415">
    <property type="entry name" value="ANKYRIN"/>
</dbReference>
<protein>
    <recommendedName>
        <fullName evidence="5">Ankyrin repeat protein</fullName>
    </recommendedName>
</protein>
<name>A0A7S4GHE6_9EUGL</name>
<dbReference type="PANTHER" id="PTHR24198">
    <property type="entry name" value="ANKYRIN REPEAT AND PROTEIN KINASE DOMAIN-CONTAINING PROTEIN"/>
    <property type="match status" value="1"/>
</dbReference>
<dbReference type="EMBL" id="HBJA01140360">
    <property type="protein sequence ID" value="CAE0836940.1"/>
    <property type="molecule type" value="Transcribed_RNA"/>
</dbReference>
<dbReference type="InterPro" id="IPR036770">
    <property type="entry name" value="Ankyrin_rpt-contain_sf"/>
</dbReference>
<feature type="repeat" description="ANK" evidence="3">
    <location>
        <begin position="253"/>
        <end position="283"/>
    </location>
</feature>
<dbReference type="PROSITE" id="PS50088">
    <property type="entry name" value="ANK_REPEAT"/>
    <property type="match status" value="2"/>
</dbReference>
<organism evidence="4">
    <name type="scientific">Eutreptiella gymnastica</name>
    <dbReference type="NCBI Taxonomy" id="73025"/>
    <lineage>
        <taxon>Eukaryota</taxon>
        <taxon>Discoba</taxon>
        <taxon>Euglenozoa</taxon>
        <taxon>Euglenida</taxon>
        <taxon>Spirocuta</taxon>
        <taxon>Euglenophyceae</taxon>
        <taxon>Eutreptiales</taxon>
        <taxon>Eutreptiaceae</taxon>
        <taxon>Eutreptiella</taxon>
    </lineage>
</organism>
<dbReference type="Pfam" id="PF12796">
    <property type="entry name" value="Ank_2"/>
    <property type="match status" value="3"/>
</dbReference>
<dbReference type="Pfam" id="PF13637">
    <property type="entry name" value="Ank_4"/>
    <property type="match status" value="1"/>
</dbReference>
<evidence type="ECO:0000313" key="4">
    <source>
        <dbReference type="EMBL" id="CAE0836940.1"/>
    </source>
</evidence>
<dbReference type="PROSITE" id="PS50297">
    <property type="entry name" value="ANK_REP_REGION"/>
    <property type="match status" value="1"/>
</dbReference>
<evidence type="ECO:0000256" key="2">
    <source>
        <dbReference type="ARBA" id="ARBA00023043"/>
    </source>
</evidence>
<feature type="repeat" description="ANK" evidence="3">
    <location>
        <begin position="349"/>
        <end position="384"/>
    </location>
</feature>
<evidence type="ECO:0008006" key="5">
    <source>
        <dbReference type="Google" id="ProtNLM"/>
    </source>
</evidence>